<proteinExistence type="predicted"/>
<feature type="region of interest" description="Disordered" evidence="1">
    <location>
        <begin position="122"/>
        <end position="311"/>
    </location>
</feature>
<keyword evidence="3" id="KW-1185">Reference proteome</keyword>
<accession>A0A836BR73</accession>
<evidence type="ECO:0000256" key="1">
    <source>
        <dbReference type="SAM" id="MobiDB-lite"/>
    </source>
</evidence>
<comment type="caution">
    <text evidence="2">The sequence shown here is derived from an EMBL/GenBank/DDBJ whole genome shotgun (WGS) entry which is preliminary data.</text>
</comment>
<reference evidence="2" key="1">
    <citation type="journal article" date="2020" name="bioRxiv">
        <title>Comparative genomics of Chlamydomonas.</title>
        <authorList>
            <person name="Craig R.J."/>
            <person name="Hasan A.R."/>
            <person name="Ness R.W."/>
            <person name="Keightley P.D."/>
        </authorList>
    </citation>
    <scope>NUCLEOTIDE SEQUENCE</scope>
    <source>
        <strain evidence="2">CCAP 11/70</strain>
    </source>
</reference>
<protein>
    <submittedName>
        <fullName evidence="2">Uncharacterized protein</fullName>
    </submittedName>
</protein>
<feature type="compositionally biased region" description="Pro residues" evidence="1">
    <location>
        <begin position="300"/>
        <end position="310"/>
    </location>
</feature>
<dbReference type="Proteomes" id="UP000612055">
    <property type="component" value="Unassembled WGS sequence"/>
</dbReference>
<name>A0A836BR73_9CHLO</name>
<dbReference type="EMBL" id="JAEHOE010000117">
    <property type="protein sequence ID" value="KAG2486131.1"/>
    <property type="molecule type" value="Genomic_DNA"/>
</dbReference>
<feature type="compositionally biased region" description="Low complexity" evidence="1">
    <location>
        <begin position="251"/>
        <end position="267"/>
    </location>
</feature>
<sequence length="476" mass="47169">MVASPMGAAAARQGEVAEARDSFTGYFGRKLHQTCSYTCNDLNTCMTNTCSYFNSTHIYVLVNVGSCKPGSVSWFCCRQGAPICSLDTSSCSGTIAGNTCNTVTTVGYYVQIGVSSFSAQPASAPAAQPTATPAAQPSPAAAAQPASSQPAPAPSSPSPSQPATPKPPSSPSSPAPSEPATPKPASSSSSAAAAQSAPSQPAAASPSSSASQPPAAQPSASSASASAPIPAAAQPAASPASSPAPVPPSSEPSSPTASSSPTVSPSSQPSPSPAASPASLAPSSQPSPSPASSSAAVPPSSQPPASPAPAPSASAPIIFTWQPIQKLLGSETKWGGYFTIPPPPSSPAATSYTTTSAAPTPILGCAGCAKNDPRRGYDVGGITLQVRAVNSTHIMASCALSILNNPNVTVVVDQGHFYASFAPVPNFNPGQFPTSTITGLPGAESTTVTMTQRVGGTRPSSNPLIYLACHFTARAC</sequence>
<dbReference type="AlphaFoldDB" id="A0A836BR73"/>
<evidence type="ECO:0000313" key="2">
    <source>
        <dbReference type="EMBL" id="KAG2486131.1"/>
    </source>
</evidence>
<feature type="compositionally biased region" description="Low complexity" evidence="1">
    <location>
        <begin position="183"/>
        <end position="241"/>
    </location>
</feature>
<feature type="compositionally biased region" description="Low complexity" evidence="1">
    <location>
        <begin position="122"/>
        <end position="150"/>
    </location>
</feature>
<organism evidence="2 3">
    <name type="scientific">Edaphochlamys debaryana</name>
    <dbReference type="NCBI Taxonomy" id="47281"/>
    <lineage>
        <taxon>Eukaryota</taxon>
        <taxon>Viridiplantae</taxon>
        <taxon>Chlorophyta</taxon>
        <taxon>core chlorophytes</taxon>
        <taxon>Chlorophyceae</taxon>
        <taxon>CS clade</taxon>
        <taxon>Chlamydomonadales</taxon>
        <taxon>Chlamydomonadales incertae sedis</taxon>
        <taxon>Edaphochlamys</taxon>
    </lineage>
</organism>
<dbReference type="PRINTS" id="PR01217">
    <property type="entry name" value="PRICHEXTENSN"/>
</dbReference>
<feature type="compositionally biased region" description="Low complexity" evidence="1">
    <location>
        <begin position="275"/>
        <end position="299"/>
    </location>
</feature>
<evidence type="ECO:0000313" key="3">
    <source>
        <dbReference type="Proteomes" id="UP000612055"/>
    </source>
</evidence>
<feature type="compositionally biased region" description="Pro residues" evidence="1">
    <location>
        <begin position="151"/>
        <end position="182"/>
    </location>
</feature>
<gene>
    <name evidence="2" type="ORF">HYH03_015224</name>
</gene>